<proteinExistence type="predicted"/>
<evidence type="ECO:0000256" key="1">
    <source>
        <dbReference type="SAM" id="MobiDB-lite"/>
    </source>
</evidence>
<protein>
    <submittedName>
        <fullName evidence="3">Uncharacterized protein</fullName>
    </submittedName>
</protein>
<comment type="caution">
    <text evidence="3">The sequence shown here is derived from an EMBL/GenBank/DDBJ whole genome shotgun (WGS) entry which is preliminary data.</text>
</comment>
<dbReference type="GO" id="GO:0005640">
    <property type="term" value="C:nuclear outer membrane"/>
    <property type="evidence" value="ECO:0007669"/>
    <property type="project" value="TreeGrafter"/>
</dbReference>
<dbReference type="InterPro" id="IPR012578">
    <property type="entry name" value="Nucl_pore_cmplx"/>
</dbReference>
<keyword evidence="2" id="KW-1133">Transmembrane helix</keyword>
<dbReference type="PANTHER" id="PTHR28003">
    <property type="entry name" value="NUCLEOPORIN POM34"/>
    <property type="match status" value="1"/>
</dbReference>
<reference evidence="3 4" key="1">
    <citation type="submission" date="2022-12" db="EMBL/GenBank/DDBJ databases">
        <title>Genomic features and morphological characterization of a novel Knufia sp. strain isolated from spacecraft assembly facility.</title>
        <authorList>
            <person name="Teixeira M."/>
            <person name="Chander A.M."/>
            <person name="Stajich J.E."/>
            <person name="Venkateswaran K."/>
        </authorList>
    </citation>
    <scope>NUCLEOTIDE SEQUENCE [LARGE SCALE GENOMIC DNA]</scope>
    <source>
        <strain evidence="3 4">FJI-L2-BK-P2</strain>
    </source>
</reference>
<feature type="transmembrane region" description="Helical" evidence="2">
    <location>
        <begin position="73"/>
        <end position="96"/>
    </location>
</feature>
<feature type="compositionally biased region" description="Low complexity" evidence="1">
    <location>
        <begin position="244"/>
        <end position="257"/>
    </location>
</feature>
<dbReference type="Pfam" id="PF08058">
    <property type="entry name" value="NPCC"/>
    <property type="match status" value="1"/>
</dbReference>
<evidence type="ECO:0000313" key="4">
    <source>
        <dbReference type="Proteomes" id="UP001316803"/>
    </source>
</evidence>
<feature type="region of interest" description="Disordered" evidence="1">
    <location>
        <begin position="237"/>
        <end position="284"/>
    </location>
</feature>
<evidence type="ECO:0000313" key="3">
    <source>
        <dbReference type="EMBL" id="KAK5951059.1"/>
    </source>
</evidence>
<dbReference type="GO" id="GO:0030474">
    <property type="term" value="P:spindle pole body duplication"/>
    <property type="evidence" value="ECO:0007669"/>
    <property type="project" value="TreeGrafter"/>
</dbReference>
<feature type="compositionally biased region" description="Polar residues" evidence="1">
    <location>
        <begin position="152"/>
        <end position="185"/>
    </location>
</feature>
<dbReference type="GO" id="GO:0070762">
    <property type="term" value="C:nuclear pore transmembrane ring"/>
    <property type="evidence" value="ECO:0007669"/>
    <property type="project" value="TreeGrafter"/>
</dbReference>
<name>A0AAN8EB29_9EURO</name>
<keyword evidence="2" id="KW-0812">Transmembrane</keyword>
<organism evidence="3 4">
    <name type="scientific">Knufia fluminis</name>
    <dbReference type="NCBI Taxonomy" id="191047"/>
    <lineage>
        <taxon>Eukaryota</taxon>
        <taxon>Fungi</taxon>
        <taxon>Dikarya</taxon>
        <taxon>Ascomycota</taxon>
        <taxon>Pezizomycotina</taxon>
        <taxon>Eurotiomycetes</taxon>
        <taxon>Chaetothyriomycetidae</taxon>
        <taxon>Chaetothyriales</taxon>
        <taxon>Trichomeriaceae</taxon>
        <taxon>Knufia</taxon>
    </lineage>
</organism>
<feature type="region of interest" description="Disordered" evidence="1">
    <location>
        <begin position="120"/>
        <end position="218"/>
    </location>
</feature>
<evidence type="ECO:0000256" key="2">
    <source>
        <dbReference type="SAM" id="Phobius"/>
    </source>
</evidence>
<keyword evidence="2" id="KW-0472">Membrane</keyword>
<feature type="compositionally biased region" description="Low complexity" evidence="1">
    <location>
        <begin position="187"/>
        <end position="212"/>
    </location>
</feature>
<dbReference type="AlphaFoldDB" id="A0AAN8EB29"/>
<dbReference type="EMBL" id="JAKLMC020000022">
    <property type="protein sequence ID" value="KAK5951059.1"/>
    <property type="molecule type" value="Genomic_DNA"/>
</dbReference>
<dbReference type="PANTHER" id="PTHR28003:SF1">
    <property type="entry name" value="NUCLEOPORIN POM34"/>
    <property type="match status" value="1"/>
</dbReference>
<dbReference type="Proteomes" id="UP001316803">
    <property type="component" value="Unassembled WGS sequence"/>
</dbReference>
<gene>
    <name evidence="3" type="ORF">OHC33_007812</name>
</gene>
<sequence>MNEVAKRRAASSFTSRNVQTIGLNVFALLMIWLSSGYTYPAYVQPSDSDNVAAQLLTGPRLNTIIRQTNLDKLALSASQIFLLVRFILLSNIYFALRPILPYVSKPDTIEDIPLTPSQRALMGLPRSKSNTPTSPAGEGSANYITPPRYRRSSASPFAGTPQSSGTGNRSTSANYSASPMSTSRFAQGFSPTPQQSSTSRRQSGSPFSPSSPLFNKRFFSPPARNDVFPNADFTESTRSLFDGTTSTSSFQSSLRRSQSMRERGRPPQVKETGTPSPSAREKNKVNIQPGLNYKWLYEKGMKVGKNGGIEY</sequence>
<feature type="transmembrane region" description="Helical" evidence="2">
    <location>
        <begin position="21"/>
        <end position="39"/>
    </location>
</feature>
<keyword evidence="4" id="KW-1185">Reference proteome</keyword>
<accession>A0AAN8EB29</accession>
<dbReference type="GO" id="GO:0006606">
    <property type="term" value="P:protein import into nucleus"/>
    <property type="evidence" value="ECO:0007669"/>
    <property type="project" value="TreeGrafter"/>
</dbReference>